<dbReference type="PANTHER" id="PTHR13394">
    <property type="entry name" value="ORIGIN RECOGNITION COMPLEX SUBUNIT 6"/>
    <property type="match status" value="1"/>
</dbReference>
<accession>A0A6J1S647</accession>
<dbReference type="InterPro" id="IPR020529">
    <property type="entry name" value="ORC6_met/pln"/>
</dbReference>
<organism evidence="8 9">
    <name type="scientific">Frankliniella occidentalis</name>
    <name type="common">Western flower thrips</name>
    <name type="synonym">Euthrips occidentalis</name>
    <dbReference type="NCBI Taxonomy" id="133901"/>
    <lineage>
        <taxon>Eukaryota</taxon>
        <taxon>Metazoa</taxon>
        <taxon>Ecdysozoa</taxon>
        <taxon>Arthropoda</taxon>
        <taxon>Hexapoda</taxon>
        <taxon>Insecta</taxon>
        <taxon>Pterygota</taxon>
        <taxon>Neoptera</taxon>
        <taxon>Paraneoptera</taxon>
        <taxon>Thysanoptera</taxon>
        <taxon>Terebrantia</taxon>
        <taxon>Thripoidea</taxon>
        <taxon>Thripidae</taxon>
        <taxon>Frankliniella</taxon>
    </lineage>
</organism>
<evidence type="ECO:0000313" key="9">
    <source>
        <dbReference type="RefSeq" id="XP_026274216.1"/>
    </source>
</evidence>
<keyword evidence="4" id="KW-0238">DNA-binding</keyword>
<dbReference type="Gene3D" id="1.10.472.10">
    <property type="entry name" value="Cyclin-like"/>
    <property type="match status" value="1"/>
</dbReference>
<evidence type="ECO:0000256" key="3">
    <source>
        <dbReference type="ARBA" id="ARBA00022705"/>
    </source>
</evidence>
<keyword evidence="3" id="KW-0235">DNA replication</keyword>
<feature type="domain" description="ORC6 first cyclin-like" evidence="6">
    <location>
        <begin position="12"/>
        <end position="97"/>
    </location>
</feature>
<evidence type="ECO:0000256" key="1">
    <source>
        <dbReference type="ARBA" id="ARBA00004123"/>
    </source>
</evidence>
<gene>
    <name evidence="9 10" type="primary">LOC113203649</name>
</gene>
<evidence type="ECO:0000256" key="4">
    <source>
        <dbReference type="ARBA" id="ARBA00023125"/>
    </source>
</evidence>
<feature type="domain" description="ORC6 second cyclin-like" evidence="7">
    <location>
        <begin position="101"/>
        <end position="187"/>
    </location>
</feature>
<sequence length="257" mass="28645">MASFDSKLVNLMANKLGIDNDNVIKRASEFLRLLQLRVNGSSGVKLINDTGRVVICLDVSAKMLGHPFNKANLLRLAGLNKKQYASSVNLIENLLDLAKPIDVNTLCVQLGVSEVASTAQKMLNRYAEIQSQGPNGGRTVDLNLPVYHCVSVLMACKYNKVKVDRPKLVEASRVKKVQFDKLVEDFSPVLESLGTRENKKTATKRSHKLIDLVSKIDEDLECNVSELPEKVKDTSDPDNEDFETWKKRILFEAGDDE</sequence>
<evidence type="ECO:0000259" key="6">
    <source>
        <dbReference type="Pfam" id="PF05460"/>
    </source>
</evidence>
<dbReference type="InterPro" id="IPR008721">
    <property type="entry name" value="ORC6_cyclin_first"/>
</dbReference>
<dbReference type="InterPro" id="IPR054113">
    <property type="entry name" value="ORC6_cyclin-like_2nd"/>
</dbReference>
<dbReference type="RefSeq" id="XP_026274216.1">
    <property type="nucleotide sequence ID" value="XM_026418431.2"/>
</dbReference>
<dbReference type="KEGG" id="foc:113203649"/>
<comment type="similarity">
    <text evidence="2">Belongs to the ORC6 family.</text>
</comment>
<evidence type="ECO:0000259" key="7">
    <source>
        <dbReference type="Pfam" id="PF21913"/>
    </source>
</evidence>
<keyword evidence="5" id="KW-0539">Nucleus</keyword>
<reference evidence="9 10" key="1">
    <citation type="submission" date="2025-04" db="UniProtKB">
        <authorList>
            <consortium name="RefSeq"/>
        </authorList>
    </citation>
    <scope>IDENTIFICATION</scope>
    <source>
        <tissue evidence="9 10">Whole organism</tissue>
    </source>
</reference>
<protein>
    <submittedName>
        <fullName evidence="9 10">Origin recognition complex subunit 6</fullName>
    </submittedName>
</protein>
<dbReference type="RefSeq" id="XP_026274217.1">
    <property type="nucleotide sequence ID" value="XM_026418432.2"/>
</dbReference>
<comment type="subcellular location">
    <subcellularLocation>
        <location evidence="1">Nucleus</location>
    </subcellularLocation>
</comment>
<dbReference type="GO" id="GO:0003677">
    <property type="term" value="F:DNA binding"/>
    <property type="evidence" value="ECO:0007669"/>
    <property type="project" value="UniProtKB-KW"/>
</dbReference>
<evidence type="ECO:0000256" key="2">
    <source>
        <dbReference type="ARBA" id="ARBA00010840"/>
    </source>
</evidence>
<dbReference type="CDD" id="cd11583">
    <property type="entry name" value="Orc6_mid"/>
    <property type="match status" value="1"/>
</dbReference>
<dbReference type="GO" id="GO:0006270">
    <property type="term" value="P:DNA replication initiation"/>
    <property type="evidence" value="ECO:0007669"/>
    <property type="project" value="TreeGrafter"/>
</dbReference>
<dbReference type="GeneID" id="113203649"/>
<evidence type="ECO:0000256" key="5">
    <source>
        <dbReference type="ARBA" id="ARBA00023242"/>
    </source>
</evidence>
<evidence type="ECO:0000313" key="8">
    <source>
        <dbReference type="Proteomes" id="UP000504606"/>
    </source>
</evidence>
<dbReference type="Pfam" id="PF05460">
    <property type="entry name" value="ORC6"/>
    <property type="match status" value="1"/>
</dbReference>
<dbReference type="OrthoDB" id="5552484at2759"/>
<proteinExistence type="inferred from homology"/>
<dbReference type="PANTHER" id="PTHR13394:SF0">
    <property type="entry name" value="ORIGIN RECOGNITION COMPLEX SUBUNIT 6"/>
    <property type="match status" value="1"/>
</dbReference>
<dbReference type="Proteomes" id="UP000504606">
    <property type="component" value="Unplaced"/>
</dbReference>
<dbReference type="AlphaFoldDB" id="A0A6J1S647"/>
<evidence type="ECO:0000313" key="10">
    <source>
        <dbReference type="RefSeq" id="XP_026274217.1"/>
    </source>
</evidence>
<keyword evidence="8" id="KW-1185">Reference proteome</keyword>
<name>A0A6J1S647_FRAOC</name>
<dbReference type="CTD" id="23594"/>
<dbReference type="Pfam" id="PF21913">
    <property type="entry name" value="ORC6_2nd"/>
    <property type="match status" value="1"/>
</dbReference>
<dbReference type="GO" id="GO:0005664">
    <property type="term" value="C:nuclear origin of replication recognition complex"/>
    <property type="evidence" value="ECO:0007669"/>
    <property type="project" value="InterPro"/>
</dbReference>